<comment type="caution">
    <text evidence="3">The sequence shown here is derived from an EMBL/GenBank/DDBJ whole genome shotgun (WGS) entry which is preliminary data.</text>
</comment>
<dbReference type="InterPro" id="IPR036844">
    <property type="entry name" value="Hint_dom_sf"/>
</dbReference>
<keyword evidence="4" id="KW-1185">Reference proteome</keyword>
<dbReference type="SUPFAM" id="SSF51120">
    <property type="entry name" value="beta-Roll"/>
    <property type="match status" value="1"/>
</dbReference>
<feature type="region of interest" description="Disordered" evidence="1">
    <location>
        <begin position="14"/>
        <end position="34"/>
    </location>
</feature>
<dbReference type="Gene3D" id="2.150.10.10">
    <property type="entry name" value="Serralysin-like metalloprotease, C-terminal"/>
    <property type="match status" value="1"/>
</dbReference>
<dbReference type="Gene3D" id="2.170.16.10">
    <property type="entry name" value="Hedgehog/Intein (Hint) domain"/>
    <property type="match status" value="1"/>
</dbReference>
<dbReference type="AlphaFoldDB" id="A0A1L9NRH6"/>
<dbReference type="InterPro" id="IPR028992">
    <property type="entry name" value="Hedgehog/Intein_dom"/>
</dbReference>
<evidence type="ECO:0000259" key="2">
    <source>
        <dbReference type="Pfam" id="PF13403"/>
    </source>
</evidence>
<feature type="domain" description="Hedgehog/Intein (Hint)" evidence="2">
    <location>
        <begin position="212"/>
        <end position="349"/>
    </location>
</feature>
<dbReference type="Proteomes" id="UP000184514">
    <property type="component" value="Unassembled WGS sequence"/>
</dbReference>
<evidence type="ECO:0000313" key="4">
    <source>
        <dbReference type="Proteomes" id="UP000184514"/>
    </source>
</evidence>
<proteinExistence type="predicted"/>
<accession>A0A1L9NRH6</accession>
<sequence length="412" mass="43324">MVFSDLDGLHSVSGDDLNADGNASTGVETSGADDSVTVDIAGPFVQLIFTFDNGESATNSGLFGVGNMTLDFTSNYNAEPDDDTINGGTGNDTIFAGRGNDSISGGTGSDSLDGQGGDDFINVGEGDTAVGGDGDDTFQLVELGETVGAGAGIFVRGDEGDETTGDVLNLGTLGNRNDIIYSNTNDALGGLSGTLVLDDGTLLTFENIEKIICFTPGTMIDTPFGTRAVETLKAGDLVITRDAGAQPLKWVGARTMPCTPDTAPILFEDGALEGQTAPLMVSPQHKMLISHFAAELLFGQDEVFCSAKHMLGPKVKRIARKMVTYVHIMFETHQVITANGVESESFHAGPEGMKALSDTSKQDLFKALPALKTDPYAHGRTAYPCLKSHETTLLMEEIAMAEQWRATQQNAA</sequence>
<evidence type="ECO:0000313" key="3">
    <source>
        <dbReference type="EMBL" id="OJI91792.1"/>
    </source>
</evidence>
<dbReference type="OrthoDB" id="6305173at2"/>
<dbReference type="EMBL" id="MLCB01000218">
    <property type="protein sequence ID" value="OJI91792.1"/>
    <property type="molecule type" value="Genomic_DNA"/>
</dbReference>
<dbReference type="PROSITE" id="PS00330">
    <property type="entry name" value="HEMOLYSIN_CALCIUM"/>
    <property type="match status" value="1"/>
</dbReference>
<dbReference type="STRING" id="696762.PFRI_40080"/>
<dbReference type="PRINTS" id="PR00313">
    <property type="entry name" value="CABNDNGRPT"/>
</dbReference>
<evidence type="ECO:0000256" key="1">
    <source>
        <dbReference type="SAM" id="MobiDB-lite"/>
    </source>
</evidence>
<dbReference type="InterPro" id="IPR011049">
    <property type="entry name" value="Serralysin-like_metalloprot_C"/>
</dbReference>
<protein>
    <submittedName>
        <fullName evidence="3">Hemolysin, plasmid</fullName>
    </submittedName>
</protein>
<dbReference type="Pfam" id="PF00353">
    <property type="entry name" value="HemolysinCabind"/>
    <property type="match status" value="1"/>
</dbReference>
<dbReference type="SUPFAM" id="SSF51294">
    <property type="entry name" value="Hedgehog/intein (Hint) domain"/>
    <property type="match status" value="1"/>
</dbReference>
<dbReference type="InterPro" id="IPR001343">
    <property type="entry name" value="Hemolysn_Ca-bd"/>
</dbReference>
<dbReference type="InterPro" id="IPR018511">
    <property type="entry name" value="Hemolysin-typ_Ca-bd_CS"/>
</dbReference>
<dbReference type="GO" id="GO:0005509">
    <property type="term" value="F:calcium ion binding"/>
    <property type="evidence" value="ECO:0007669"/>
    <property type="project" value="InterPro"/>
</dbReference>
<reference evidence="3 4" key="1">
    <citation type="submission" date="2016-10" db="EMBL/GenBank/DDBJ databases">
        <title>Genome sequence of Planktotalea frisia SH6-1.</title>
        <authorList>
            <person name="Poehlein A."/>
            <person name="Bakenhus I."/>
            <person name="Voget S."/>
            <person name="Brinkhoff T."/>
            <person name="Simon M."/>
        </authorList>
    </citation>
    <scope>NUCLEOTIDE SEQUENCE [LARGE SCALE GENOMIC DNA]</scope>
    <source>
        <strain evidence="3 4">SH6-1</strain>
    </source>
</reference>
<dbReference type="Pfam" id="PF13403">
    <property type="entry name" value="Hint_2"/>
    <property type="match status" value="1"/>
</dbReference>
<gene>
    <name evidence="3" type="primary">hlyA_7</name>
    <name evidence="3" type="ORF">PFRI_40080</name>
</gene>
<dbReference type="RefSeq" id="WP_111445623.1">
    <property type="nucleotide sequence ID" value="NZ_QKZM01000090.1"/>
</dbReference>
<organism evidence="3 4">
    <name type="scientific">Planktotalea frisia</name>
    <dbReference type="NCBI Taxonomy" id="696762"/>
    <lineage>
        <taxon>Bacteria</taxon>
        <taxon>Pseudomonadati</taxon>
        <taxon>Pseudomonadota</taxon>
        <taxon>Alphaproteobacteria</taxon>
        <taxon>Rhodobacterales</taxon>
        <taxon>Paracoccaceae</taxon>
        <taxon>Planktotalea</taxon>
    </lineage>
</organism>
<name>A0A1L9NRH6_9RHOB</name>